<keyword evidence="2" id="KW-1185">Reference proteome</keyword>
<accession>A0A0B8NTQ3</accession>
<reference evidence="1 2" key="1">
    <citation type="submission" date="2015-01" db="EMBL/GenBank/DDBJ databases">
        <title>Vibrio sp. C1 JCM 19231 whole genome shotgun sequence.</title>
        <authorList>
            <person name="Sawabe T."/>
            <person name="Meirelles P."/>
            <person name="Feng G."/>
            <person name="Sayaka M."/>
            <person name="Hattori M."/>
            <person name="Ohkuma M."/>
        </authorList>
    </citation>
    <scope>NUCLEOTIDE SEQUENCE [LARGE SCALE GENOMIC DNA]</scope>
    <source>
        <strain evidence="2">JCM 19231</strain>
    </source>
</reference>
<dbReference type="AlphaFoldDB" id="A0A0B8NTQ3"/>
<name>A0A0B8NTQ3_9VIBR</name>
<protein>
    <submittedName>
        <fullName evidence="1">Uncharacterized protein</fullName>
    </submittedName>
</protein>
<reference evidence="1 2" key="2">
    <citation type="submission" date="2015-01" db="EMBL/GenBank/DDBJ databases">
        <authorList>
            <consortium name="NBRP consortium"/>
            <person name="Sawabe T."/>
            <person name="Meirelles P."/>
            <person name="Feng G."/>
            <person name="Sayaka M."/>
            <person name="Hattori M."/>
            <person name="Ohkuma M."/>
        </authorList>
    </citation>
    <scope>NUCLEOTIDE SEQUENCE [LARGE SCALE GENOMIC DNA]</scope>
    <source>
        <strain evidence="2">JCM 19231</strain>
    </source>
</reference>
<dbReference type="RefSeq" id="WP_261835740.1">
    <property type="nucleotide sequence ID" value="NZ_AP024882.1"/>
</dbReference>
<dbReference type="EMBL" id="BBRZ01000067">
    <property type="protein sequence ID" value="GAM57895.1"/>
    <property type="molecule type" value="Genomic_DNA"/>
</dbReference>
<gene>
    <name evidence="1" type="ORF">JCM19231_1406</name>
</gene>
<proteinExistence type="predicted"/>
<comment type="caution">
    <text evidence="1">The sequence shown here is derived from an EMBL/GenBank/DDBJ whole genome shotgun (WGS) entry which is preliminary data.</text>
</comment>
<sequence>MNANISKLCFSLLSEAQQSALVSLFVLEQHRGKAAFVSDDGIGVWLSDLDFEEMCSFKNELGVYSIEKSVLTGLLEKGLLLMKPVERNQVKMYQNVRHSYHLLPEIKRQICAWITMNEVKLPILVEFDY</sequence>
<dbReference type="Proteomes" id="UP000031671">
    <property type="component" value="Unassembled WGS sequence"/>
</dbReference>
<evidence type="ECO:0000313" key="2">
    <source>
        <dbReference type="Proteomes" id="UP000031671"/>
    </source>
</evidence>
<organism evidence="1 2">
    <name type="scientific">Vibrio ishigakensis</name>
    <dbReference type="NCBI Taxonomy" id="1481914"/>
    <lineage>
        <taxon>Bacteria</taxon>
        <taxon>Pseudomonadati</taxon>
        <taxon>Pseudomonadota</taxon>
        <taxon>Gammaproteobacteria</taxon>
        <taxon>Vibrionales</taxon>
        <taxon>Vibrionaceae</taxon>
        <taxon>Vibrio</taxon>
    </lineage>
</organism>
<evidence type="ECO:0000313" key="1">
    <source>
        <dbReference type="EMBL" id="GAM57895.1"/>
    </source>
</evidence>